<keyword evidence="2" id="KW-1185">Reference proteome</keyword>
<sequence>MSDRVVQSYHGGDSVDGESVDRCKSVWMDHWMRTSRKSATQACSHLSIHYESKEEVHDTKQHPVLNGPDIATEVNTKRFREASKAKAVGIIDESMTVSSKRSKRERLDCQPFPMFSISKKREGILALNHGEAMCHGKDSNSGHDTVFLNGRKRHLPSTFAPETDTLECHSQPGGISGYLEQPAKSHKDLETNSLAVSTSPQDNSMRSSLKIVPYGFNSRMTPLQSVVHENKIINQLDSRTSGKSLLSQKDAALFLHDPLTSSNQQSSFIGKQYQNMQNHSGMWLSSSQSSPPKATKSEKLYHGCYSLPTLPHSVHDVETMRIYTTVDSKEGSSRGPSKLSQTTRHFLITKKTDVNLSDGSQMFRESTVSTKFNRKTFTELLSLSPDFQFHVQQGVKLQPLVSSADSDGKENLRDVNAAVGLKNESSAETDTMDMDAFQENHLSGVALSPSNKYLSGESPIHQAVDASAGEEMGGRLLNMEFRNINEVLPNLPALASPADCKDTSTSRTQSLDAEHLLSHAEQPMTFKSSGCRDDPLGIEPSSRWVKRLKYSASDSAHGAKSSKMGEASSHEKVSKFFSRFLKCGITSSETTMVRCHNKEKMTLEQNEMLLKNGESSSLDSVKKCPDVTLSHPWIQRWCRNQTASPQKKPEAVMVCEPQCSKVAIDDFQKKQFPSIAAMALMGKAMCSFHPCEFKKRGSFVEYVLLMSSQKNSKEDMSGEEGGRGCSPKLPSLNFMKLKASAMQLMWPPVPPRIPGVKHCSAWEPRIEITRRDKVCAS</sequence>
<evidence type="ECO:0008006" key="3">
    <source>
        <dbReference type="Google" id="ProtNLM"/>
    </source>
</evidence>
<dbReference type="PANTHER" id="PTHR36062:SF1">
    <property type="entry name" value="OS01G0687300 PROTEIN"/>
    <property type="match status" value="1"/>
</dbReference>
<dbReference type="InterPro" id="IPR037476">
    <property type="entry name" value="PCH1"/>
</dbReference>
<reference evidence="1" key="1">
    <citation type="submission" date="2020-03" db="EMBL/GenBank/DDBJ databases">
        <title>Castanea mollissima Vanexum genome sequencing.</title>
        <authorList>
            <person name="Staton M."/>
        </authorList>
    </citation>
    <scope>NUCLEOTIDE SEQUENCE</scope>
    <source>
        <tissue evidence="1">Leaf</tissue>
    </source>
</reference>
<accession>A0A8J4VSZ6</accession>
<name>A0A8J4VSZ6_9ROSI</name>
<comment type="caution">
    <text evidence="1">The sequence shown here is derived from an EMBL/GenBank/DDBJ whole genome shotgun (WGS) entry which is preliminary data.</text>
</comment>
<dbReference type="AlphaFoldDB" id="A0A8J4VSZ6"/>
<dbReference type="OrthoDB" id="649277at2759"/>
<proteinExistence type="predicted"/>
<dbReference type="PANTHER" id="PTHR36062">
    <property type="entry name" value="OS01G0687300 PROTEIN"/>
    <property type="match status" value="1"/>
</dbReference>
<organism evidence="1 2">
    <name type="scientific">Castanea mollissima</name>
    <name type="common">Chinese chestnut</name>
    <dbReference type="NCBI Taxonomy" id="60419"/>
    <lineage>
        <taxon>Eukaryota</taxon>
        <taxon>Viridiplantae</taxon>
        <taxon>Streptophyta</taxon>
        <taxon>Embryophyta</taxon>
        <taxon>Tracheophyta</taxon>
        <taxon>Spermatophyta</taxon>
        <taxon>Magnoliopsida</taxon>
        <taxon>eudicotyledons</taxon>
        <taxon>Gunneridae</taxon>
        <taxon>Pentapetalae</taxon>
        <taxon>rosids</taxon>
        <taxon>fabids</taxon>
        <taxon>Fagales</taxon>
        <taxon>Fagaceae</taxon>
        <taxon>Castanea</taxon>
    </lineage>
</organism>
<evidence type="ECO:0000313" key="2">
    <source>
        <dbReference type="Proteomes" id="UP000737018"/>
    </source>
</evidence>
<dbReference type="GO" id="GO:0010099">
    <property type="term" value="P:regulation of photomorphogenesis"/>
    <property type="evidence" value="ECO:0007669"/>
    <property type="project" value="InterPro"/>
</dbReference>
<protein>
    <recommendedName>
        <fullName evidence="3">F-box protein</fullName>
    </recommendedName>
</protein>
<dbReference type="Proteomes" id="UP000737018">
    <property type="component" value="Unassembled WGS sequence"/>
</dbReference>
<gene>
    <name evidence="1" type="ORF">CMV_007089</name>
</gene>
<evidence type="ECO:0000313" key="1">
    <source>
        <dbReference type="EMBL" id="KAF3969087.1"/>
    </source>
</evidence>
<dbReference type="EMBL" id="JRKL02000688">
    <property type="protein sequence ID" value="KAF3969087.1"/>
    <property type="molecule type" value="Genomic_DNA"/>
</dbReference>